<accession>A0A365QJV5</accession>
<dbReference type="GO" id="GO:0016787">
    <property type="term" value="F:hydrolase activity"/>
    <property type="evidence" value="ECO:0007669"/>
    <property type="project" value="UniProtKB-KW"/>
</dbReference>
<reference evidence="1 2" key="1">
    <citation type="submission" date="2018-06" db="EMBL/GenBank/DDBJ databases">
        <title>Draft genome sequence of Burkholderia reimsis strain BE51 isolated from a French agricultural soil.</title>
        <authorList>
            <person name="Esmaeel Q."/>
        </authorList>
    </citation>
    <scope>NUCLEOTIDE SEQUENCE [LARGE SCALE GENOMIC DNA]</scope>
    <source>
        <strain evidence="1 2">BE51</strain>
    </source>
</reference>
<dbReference type="EMBL" id="QMFZ01000050">
    <property type="protein sequence ID" value="RBB33016.1"/>
    <property type="molecule type" value="Genomic_DNA"/>
</dbReference>
<keyword evidence="1" id="KW-0378">Hydrolase</keyword>
<proteinExistence type="predicted"/>
<comment type="caution">
    <text evidence="1">The sequence shown here is derived from an EMBL/GenBank/DDBJ whole genome shotgun (WGS) entry which is preliminary data.</text>
</comment>
<protein>
    <submittedName>
        <fullName evidence="1">Metal-dependent hydrolase</fullName>
    </submittedName>
</protein>
<organism evidence="1 2">
    <name type="scientific">Burkholderia reimsis</name>
    <dbReference type="NCBI Taxonomy" id="2234132"/>
    <lineage>
        <taxon>Bacteria</taxon>
        <taxon>Pseudomonadati</taxon>
        <taxon>Pseudomonadota</taxon>
        <taxon>Betaproteobacteria</taxon>
        <taxon>Burkholderiales</taxon>
        <taxon>Burkholderiaceae</taxon>
        <taxon>Burkholderia</taxon>
    </lineage>
</organism>
<evidence type="ECO:0000313" key="1">
    <source>
        <dbReference type="EMBL" id="RBB33016.1"/>
    </source>
</evidence>
<evidence type="ECO:0000313" key="2">
    <source>
        <dbReference type="Proteomes" id="UP000252458"/>
    </source>
</evidence>
<dbReference type="AlphaFoldDB" id="A0A365QJV5"/>
<feature type="non-terminal residue" evidence="1">
    <location>
        <position position="39"/>
    </location>
</feature>
<sequence>MKQRPRPRPAVVALDHRQMDLPLFDGPAAAPSAPAAPPA</sequence>
<dbReference type="Proteomes" id="UP000252458">
    <property type="component" value="Unassembled WGS sequence"/>
</dbReference>
<keyword evidence="2" id="KW-1185">Reference proteome</keyword>
<gene>
    <name evidence="1" type="ORF">DPV79_36355</name>
</gene>
<name>A0A365QJV5_9BURK</name>